<dbReference type="InterPro" id="IPR015866">
    <property type="entry name" value="Ser-tRNA-synth_1_N"/>
</dbReference>
<keyword evidence="15" id="KW-0175">Coiled coil</keyword>
<keyword evidence="18" id="KW-1185">Reference proteome</keyword>
<dbReference type="CDD" id="cd00770">
    <property type="entry name" value="SerRS_core"/>
    <property type="match status" value="1"/>
</dbReference>
<dbReference type="EMBL" id="BMHA01000001">
    <property type="protein sequence ID" value="GGI03441.1"/>
    <property type="molecule type" value="Genomic_DNA"/>
</dbReference>
<keyword evidence="4 12" id="KW-0963">Cytoplasm</keyword>
<dbReference type="GO" id="GO:0005737">
    <property type="term" value="C:cytoplasm"/>
    <property type="evidence" value="ECO:0007669"/>
    <property type="project" value="UniProtKB-SubCell"/>
</dbReference>
<comment type="subcellular location">
    <subcellularLocation>
        <location evidence="1 12">Cytoplasm</location>
    </subcellularLocation>
</comment>
<feature type="binding site" evidence="13">
    <location>
        <position position="258"/>
    </location>
    <ligand>
        <name>L-serine</name>
        <dbReference type="ChEBI" id="CHEBI:33384"/>
    </ligand>
</feature>
<dbReference type="InterPro" id="IPR002314">
    <property type="entry name" value="aa-tRNA-synt_IIb"/>
</dbReference>
<comment type="similarity">
    <text evidence="3 12">Belongs to the class-II aminoacyl-tRNA synthetase family. Type-1 seryl-tRNA synthetase subfamily.</text>
</comment>
<keyword evidence="6 12" id="KW-0547">Nucleotide-binding</keyword>
<comment type="subunit">
    <text evidence="12">Homodimer. The tRNA molecule binds across the dimer.</text>
</comment>
<dbReference type="GO" id="GO:0016260">
    <property type="term" value="P:selenocysteine biosynthetic process"/>
    <property type="evidence" value="ECO:0007669"/>
    <property type="project" value="UniProtKB-UniRule"/>
</dbReference>
<accession>A0A8J3ESP3</accession>
<feature type="binding site" evidence="12">
    <location>
        <position position="274"/>
    </location>
    <ligand>
        <name>ATP</name>
        <dbReference type="ChEBI" id="CHEBI:30616"/>
    </ligand>
</feature>
<dbReference type="RefSeq" id="WP_130648423.1">
    <property type="nucleotide sequence ID" value="NZ_BMHA01000001.1"/>
</dbReference>
<dbReference type="Gene3D" id="1.10.287.40">
    <property type="entry name" value="Serine-tRNA synthetase, tRNA binding domain"/>
    <property type="match status" value="1"/>
</dbReference>
<evidence type="ECO:0000256" key="9">
    <source>
        <dbReference type="ARBA" id="ARBA00023146"/>
    </source>
</evidence>
<evidence type="ECO:0000256" key="8">
    <source>
        <dbReference type="ARBA" id="ARBA00022917"/>
    </source>
</evidence>
<evidence type="ECO:0000256" key="1">
    <source>
        <dbReference type="ARBA" id="ARBA00004496"/>
    </source>
</evidence>
<proteinExistence type="inferred from homology"/>
<dbReference type="Pfam" id="PF02403">
    <property type="entry name" value="Seryl_tRNA_N"/>
    <property type="match status" value="1"/>
</dbReference>
<evidence type="ECO:0000256" key="12">
    <source>
        <dbReference type="HAMAP-Rule" id="MF_00176"/>
    </source>
</evidence>
<reference evidence="17" key="1">
    <citation type="journal article" date="2014" name="Int. J. Syst. Evol. Microbiol.">
        <title>Complete genome sequence of Corynebacterium casei LMG S-19264T (=DSM 44701T), isolated from a smear-ripened cheese.</title>
        <authorList>
            <consortium name="US DOE Joint Genome Institute (JGI-PGF)"/>
            <person name="Walter F."/>
            <person name="Albersmeier A."/>
            <person name="Kalinowski J."/>
            <person name="Ruckert C."/>
        </authorList>
    </citation>
    <scope>NUCLEOTIDE SEQUENCE</scope>
    <source>
        <strain evidence="17">CGMCC 1.14988</strain>
    </source>
</reference>
<dbReference type="InterPro" id="IPR006195">
    <property type="entry name" value="aa-tRNA-synth_II"/>
</dbReference>
<feature type="binding site" evidence="12 14">
    <location>
        <begin position="258"/>
        <end position="260"/>
    </location>
    <ligand>
        <name>ATP</name>
        <dbReference type="ChEBI" id="CHEBI:30616"/>
    </ligand>
</feature>
<evidence type="ECO:0000256" key="5">
    <source>
        <dbReference type="ARBA" id="ARBA00022598"/>
    </source>
</evidence>
<dbReference type="Pfam" id="PF00587">
    <property type="entry name" value="tRNA-synt_2b"/>
    <property type="match status" value="1"/>
</dbReference>
<dbReference type="InterPro" id="IPR002317">
    <property type="entry name" value="Ser-tRNA-ligase_type_1"/>
</dbReference>
<comment type="function">
    <text evidence="12">Catalyzes the attachment of serine to tRNA(Ser). Is also able to aminoacylate tRNA(Sec) with serine, to form the misacylated tRNA L-seryl-tRNA(Sec), which will be further converted into selenocysteinyl-tRNA(Sec).</text>
</comment>
<evidence type="ECO:0000256" key="6">
    <source>
        <dbReference type="ARBA" id="ARBA00022741"/>
    </source>
</evidence>
<feature type="binding site" evidence="14">
    <location>
        <begin position="274"/>
        <end position="277"/>
    </location>
    <ligand>
        <name>ATP</name>
        <dbReference type="ChEBI" id="CHEBI:30616"/>
    </ligand>
</feature>
<comment type="pathway">
    <text evidence="2 12">Aminoacyl-tRNA biosynthesis; selenocysteinyl-tRNA(Sec) biosynthesis; L-seryl-tRNA(Sec) from L-serine and tRNA(Sec): step 1/1.</text>
</comment>
<dbReference type="EC" id="6.1.1.11" evidence="12"/>
<feature type="site" description="Important for serine binding" evidence="13">
    <location>
        <position position="380"/>
    </location>
</feature>
<comment type="caution">
    <text evidence="17">The sequence shown here is derived from an EMBL/GenBank/DDBJ whole genome shotgun (WGS) entry which is preliminary data.</text>
</comment>
<evidence type="ECO:0000256" key="7">
    <source>
        <dbReference type="ARBA" id="ARBA00022840"/>
    </source>
</evidence>
<comment type="catalytic activity">
    <reaction evidence="10 12">
        <text>tRNA(Sec) + L-serine + ATP = L-seryl-tRNA(Sec) + AMP + diphosphate + H(+)</text>
        <dbReference type="Rhea" id="RHEA:42580"/>
        <dbReference type="Rhea" id="RHEA-COMP:9742"/>
        <dbReference type="Rhea" id="RHEA-COMP:10128"/>
        <dbReference type="ChEBI" id="CHEBI:15378"/>
        <dbReference type="ChEBI" id="CHEBI:30616"/>
        <dbReference type="ChEBI" id="CHEBI:33019"/>
        <dbReference type="ChEBI" id="CHEBI:33384"/>
        <dbReference type="ChEBI" id="CHEBI:78442"/>
        <dbReference type="ChEBI" id="CHEBI:78533"/>
        <dbReference type="ChEBI" id="CHEBI:456215"/>
        <dbReference type="EC" id="6.1.1.11"/>
    </reaction>
</comment>
<evidence type="ECO:0000256" key="4">
    <source>
        <dbReference type="ARBA" id="ARBA00022490"/>
    </source>
</evidence>
<dbReference type="GO" id="GO:0005524">
    <property type="term" value="F:ATP binding"/>
    <property type="evidence" value="ECO:0007669"/>
    <property type="project" value="UniProtKB-UniRule"/>
</dbReference>
<feature type="binding site" evidence="13">
    <location>
        <position position="227"/>
    </location>
    <ligand>
        <name>L-serine</name>
        <dbReference type="ChEBI" id="CHEBI:33384"/>
    </ligand>
</feature>
<protein>
    <recommendedName>
        <fullName evidence="12">Serine--tRNA ligase</fullName>
        <ecNumber evidence="12">6.1.1.11</ecNumber>
    </recommendedName>
    <alternativeName>
        <fullName evidence="12">Seryl-tRNA synthetase</fullName>
        <shortName evidence="12">SerRS</shortName>
    </alternativeName>
    <alternativeName>
        <fullName evidence="12">Seryl-tRNA(Ser/Sec) synthetase</fullName>
    </alternativeName>
</protein>
<evidence type="ECO:0000256" key="14">
    <source>
        <dbReference type="PIRSR" id="PIRSR001529-2"/>
    </source>
</evidence>
<evidence type="ECO:0000259" key="16">
    <source>
        <dbReference type="PROSITE" id="PS50862"/>
    </source>
</evidence>
<feature type="coiled-coil region" evidence="15">
    <location>
        <begin position="31"/>
        <end position="94"/>
    </location>
</feature>
<keyword evidence="9 12" id="KW-0030">Aminoacyl-tRNA synthetase</keyword>
<dbReference type="OrthoDB" id="9804647at2"/>
<dbReference type="InterPro" id="IPR010978">
    <property type="entry name" value="tRNA-bd_arm"/>
</dbReference>
<dbReference type="PANTHER" id="PTHR43697">
    <property type="entry name" value="SERYL-TRNA SYNTHETASE"/>
    <property type="match status" value="1"/>
</dbReference>
<keyword evidence="8 12" id="KW-0648">Protein biosynthesis</keyword>
<dbReference type="InterPro" id="IPR045864">
    <property type="entry name" value="aa-tRNA-synth_II/BPL/LPL"/>
</dbReference>
<dbReference type="InterPro" id="IPR042103">
    <property type="entry name" value="SerRS_1_N_sf"/>
</dbReference>
<feature type="binding site" evidence="12">
    <location>
        <begin position="227"/>
        <end position="229"/>
    </location>
    <ligand>
        <name>L-serine</name>
        <dbReference type="ChEBI" id="CHEBI:33384"/>
    </ligand>
</feature>
<feature type="binding site" evidence="13">
    <location>
        <position position="378"/>
    </location>
    <ligand>
        <name>L-serine</name>
        <dbReference type="ChEBI" id="CHEBI:33384"/>
    </ligand>
</feature>
<sequence>MIDLRLLRDDFASVATALARRGYDRDELAALRHLDERRRALVAEVDRARADQRSASKGIGRASPDQRPALIEAAAERKAEVARLEQQLTEVEAEHTRRFAAVPNLPHPDAPDGDEGDGVVRHTFGERPHFDFPVRDHVELLESADALDLARAAKVSGARFAYLKGEGALLEFALVRYAIDIAMRHGHTPVIPPVLVREDAMYGTGFLPTDEQQIFLTRDDDYYLVGTSEVPLAALHMDELLDEDELPIRYVGYSPCFRREAGTHGKDTRGILRVHQFEKVELFSFVHPELADDEHERILSIEQEVFTGLEVHAQVVDIPVGDLGASAARKFDIEAWLPGQDAYREVTSCSNTTDYQARRLKARIRRQDGDNLLVHTLNGTALAVQRAIIALVETHQRADGTVVVPAALQPYLGREVLFAR</sequence>
<dbReference type="UniPathway" id="UPA00906">
    <property type="reaction ID" value="UER00895"/>
</dbReference>
<evidence type="ECO:0000256" key="13">
    <source>
        <dbReference type="PIRSR" id="PIRSR001529-1"/>
    </source>
</evidence>
<feature type="binding site" evidence="12 13">
    <location>
        <position position="281"/>
    </location>
    <ligand>
        <name>L-serine</name>
        <dbReference type="ChEBI" id="CHEBI:33384"/>
    </ligand>
</feature>
<evidence type="ECO:0000256" key="3">
    <source>
        <dbReference type="ARBA" id="ARBA00010728"/>
    </source>
</evidence>
<evidence type="ECO:0000313" key="18">
    <source>
        <dbReference type="Proteomes" id="UP000650511"/>
    </source>
</evidence>
<name>A0A8J3ESP3_9ACTN</name>
<keyword evidence="5 12" id="KW-0436">Ligase</keyword>
<reference evidence="17" key="2">
    <citation type="submission" date="2020-09" db="EMBL/GenBank/DDBJ databases">
        <authorList>
            <person name="Sun Q."/>
            <person name="Zhou Y."/>
        </authorList>
    </citation>
    <scope>NUCLEOTIDE SEQUENCE</scope>
    <source>
        <strain evidence="17">CGMCC 1.14988</strain>
    </source>
</reference>
<dbReference type="NCBIfam" id="TIGR00414">
    <property type="entry name" value="serS"/>
    <property type="match status" value="1"/>
</dbReference>
<dbReference type="SUPFAM" id="SSF55681">
    <property type="entry name" value="Class II aaRS and biotin synthetases"/>
    <property type="match status" value="1"/>
</dbReference>
<dbReference type="PROSITE" id="PS50862">
    <property type="entry name" value="AA_TRNA_LIGASE_II"/>
    <property type="match status" value="1"/>
</dbReference>
<gene>
    <name evidence="12 17" type="primary">serS</name>
    <name evidence="17" type="ORF">GCM10011354_04050</name>
</gene>
<dbReference type="PANTHER" id="PTHR43697:SF1">
    <property type="entry name" value="SERINE--TRNA LIGASE"/>
    <property type="match status" value="1"/>
</dbReference>
<dbReference type="GO" id="GO:0006434">
    <property type="term" value="P:seryl-tRNA aminoacylation"/>
    <property type="evidence" value="ECO:0007669"/>
    <property type="project" value="UniProtKB-UniRule"/>
</dbReference>
<evidence type="ECO:0000256" key="15">
    <source>
        <dbReference type="SAM" id="Coils"/>
    </source>
</evidence>
<dbReference type="PRINTS" id="PR00981">
    <property type="entry name" value="TRNASYNTHSER"/>
</dbReference>
<keyword evidence="7 12" id="KW-0067">ATP-binding</keyword>
<evidence type="ECO:0000313" key="17">
    <source>
        <dbReference type="EMBL" id="GGI03441.1"/>
    </source>
</evidence>
<comment type="catalytic activity">
    <reaction evidence="11 12">
        <text>tRNA(Ser) + L-serine + ATP = L-seryl-tRNA(Ser) + AMP + diphosphate + H(+)</text>
        <dbReference type="Rhea" id="RHEA:12292"/>
        <dbReference type="Rhea" id="RHEA-COMP:9669"/>
        <dbReference type="Rhea" id="RHEA-COMP:9703"/>
        <dbReference type="ChEBI" id="CHEBI:15378"/>
        <dbReference type="ChEBI" id="CHEBI:30616"/>
        <dbReference type="ChEBI" id="CHEBI:33019"/>
        <dbReference type="ChEBI" id="CHEBI:33384"/>
        <dbReference type="ChEBI" id="CHEBI:78442"/>
        <dbReference type="ChEBI" id="CHEBI:78533"/>
        <dbReference type="ChEBI" id="CHEBI:456215"/>
        <dbReference type="EC" id="6.1.1.11"/>
    </reaction>
</comment>
<dbReference type="HAMAP" id="MF_00176">
    <property type="entry name" value="Ser_tRNA_synth_type1"/>
    <property type="match status" value="1"/>
</dbReference>
<dbReference type="AlphaFoldDB" id="A0A8J3ESP3"/>
<evidence type="ECO:0000256" key="11">
    <source>
        <dbReference type="ARBA" id="ARBA00048823"/>
    </source>
</evidence>
<dbReference type="GO" id="GO:0004828">
    <property type="term" value="F:serine-tRNA ligase activity"/>
    <property type="evidence" value="ECO:0007669"/>
    <property type="project" value="UniProtKB-UniRule"/>
</dbReference>
<dbReference type="PIRSF" id="PIRSF001529">
    <property type="entry name" value="Ser-tRNA-synth_IIa"/>
    <property type="match status" value="1"/>
</dbReference>
<feature type="domain" description="Aminoacyl-transfer RNA synthetases class-II family profile" evidence="16">
    <location>
        <begin position="136"/>
        <end position="405"/>
    </location>
</feature>
<dbReference type="SUPFAM" id="SSF46589">
    <property type="entry name" value="tRNA-binding arm"/>
    <property type="match status" value="1"/>
</dbReference>
<dbReference type="InterPro" id="IPR033729">
    <property type="entry name" value="SerRS_core"/>
</dbReference>
<dbReference type="Proteomes" id="UP000650511">
    <property type="component" value="Unassembled WGS sequence"/>
</dbReference>
<organism evidence="17 18">
    <name type="scientific">Egicoccus halophilus</name>
    <dbReference type="NCBI Taxonomy" id="1670830"/>
    <lineage>
        <taxon>Bacteria</taxon>
        <taxon>Bacillati</taxon>
        <taxon>Actinomycetota</taxon>
        <taxon>Nitriliruptoria</taxon>
        <taxon>Egicoccales</taxon>
        <taxon>Egicoccaceae</taxon>
        <taxon>Egicoccus</taxon>
    </lineage>
</organism>
<feature type="binding site" evidence="12">
    <location>
        <position position="380"/>
    </location>
    <ligand>
        <name>L-serine</name>
        <dbReference type="ChEBI" id="CHEBI:33384"/>
    </ligand>
</feature>
<dbReference type="Gene3D" id="3.30.930.10">
    <property type="entry name" value="Bira Bifunctional Protein, Domain 2"/>
    <property type="match status" value="1"/>
</dbReference>
<comment type="domain">
    <text evidence="12">Consists of two distinct domains, a catalytic core and a N-terminal extension that is involved in tRNA binding.</text>
</comment>
<evidence type="ECO:0000256" key="10">
    <source>
        <dbReference type="ARBA" id="ARBA00047929"/>
    </source>
</evidence>
<evidence type="ECO:0000256" key="2">
    <source>
        <dbReference type="ARBA" id="ARBA00005045"/>
    </source>
</evidence>
<feature type="binding site" evidence="12 14">
    <location>
        <begin position="345"/>
        <end position="348"/>
    </location>
    <ligand>
        <name>ATP</name>
        <dbReference type="ChEBI" id="CHEBI:30616"/>
    </ligand>
</feature>